<feature type="transmembrane region" description="Helical" evidence="7">
    <location>
        <begin position="280"/>
        <end position="297"/>
    </location>
</feature>
<name>A0A2R4QEY4_9PEZI</name>
<dbReference type="PANTHER" id="PTHR23506">
    <property type="entry name" value="GH10249P"/>
    <property type="match status" value="1"/>
</dbReference>
<dbReference type="CDD" id="cd17325">
    <property type="entry name" value="MFS_MdtG_SLC18_like"/>
    <property type="match status" value="1"/>
</dbReference>
<organism evidence="9">
    <name type="scientific">Nodulisporium sp</name>
    <dbReference type="NCBI Taxonomy" id="1897413"/>
    <lineage>
        <taxon>Eukaryota</taxon>
        <taxon>Fungi</taxon>
        <taxon>Dikarya</taxon>
        <taxon>Ascomycota</taxon>
        <taxon>Pezizomycotina</taxon>
        <taxon>Sordariomycetes</taxon>
        <taxon>Xylariomycetidae</taxon>
        <taxon>Xylariales</taxon>
        <taxon>Xylariaceae</taxon>
        <taxon>Nodulisporium</taxon>
    </lineage>
</organism>
<evidence type="ECO:0000259" key="8">
    <source>
        <dbReference type="PROSITE" id="PS50850"/>
    </source>
</evidence>
<dbReference type="GO" id="GO:0022857">
    <property type="term" value="F:transmembrane transporter activity"/>
    <property type="evidence" value="ECO:0007669"/>
    <property type="project" value="InterPro"/>
</dbReference>
<feature type="transmembrane region" description="Helical" evidence="7">
    <location>
        <begin position="20"/>
        <end position="45"/>
    </location>
</feature>
<feature type="transmembrane region" description="Helical" evidence="7">
    <location>
        <begin position="151"/>
        <end position="173"/>
    </location>
</feature>
<evidence type="ECO:0000256" key="5">
    <source>
        <dbReference type="ARBA" id="ARBA00023136"/>
    </source>
</evidence>
<dbReference type="GO" id="GO:0016020">
    <property type="term" value="C:membrane"/>
    <property type="evidence" value="ECO:0007669"/>
    <property type="project" value="UniProtKB-SubCell"/>
</dbReference>
<evidence type="ECO:0000256" key="4">
    <source>
        <dbReference type="ARBA" id="ARBA00022989"/>
    </source>
</evidence>
<keyword evidence="2" id="KW-0813">Transport</keyword>
<feature type="transmembrane region" description="Helical" evidence="7">
    <location>
        <begin position="91"/>
        <end position="109"/>
    </location>
</feature>
<dbReference type="Gene3D" id="1.20.1250.20">
    <property type="entry name" value="MFS general substrate transporter like domains"/>
    <property type="match status" value="2"/>
</dbReference>
<dbReference type="SUPFAM" id="SSF103473">
    <property type="entry name" value="MFS general substrate transporter"/>
    <property type="match status" value="1"/>
</dbReference>
<dbReference type="AlphaFoldDB" id="A0A2R4QEY4"/>
<feature type="transmembrane region" description="Helical" evidence="7">
    <location>
        <begin position="415"/>
        <end position="435"/>
    </location>
</feature>
<keyword evidence="5 7" id="KW-0472">Membrane</keyword>
<protein>
    <submittedName>
        <fullName evidence="9">MFS membrane transportor</fullName>
    </submittedName>
</protein>
<feature type="transmembrane region" description="Helical" evidence="7">
    <location>
        <begin position="317"/>
        <end position="338"/>
    </location>
</feature>
<gene>
    <name evidence="9" type="primary">vidB</name>
</gene>
<dbReference type="InterPro" id="IPR011701">
    <property type="entry name" value="MFS"/>
</dbReference>
<dbReference type="PANTHER" id="PTHR23506:SF37">
    <property type="entry name" value="MAJOR FACILITATOR SUPERFAMILY (MFS) PROFILE DOMAIN-CONTAINING PROTEIN"/>
    <property type="match status" value="1"/>
</dbReference>
<dbReference type="InterPro" id="IPR050930">
    <property type="entry name" value="MFS_Vesicular_Transporter"/>
</dbReference>
<proteinExistence type="predicted"/>
<evidence type="ECO:0000256" key="7">
    <source>
        <dbReference type="SAM" id="Phobius"/>
    </source>
</evidence>
<dbReference type="InterPro" id="IPR036259">
    <property type="entry name" value="MFS_trans_sf"/>
</dbReference>
<dbReference type="InterPro" id="IPR020846">
    <property type="entry name" value="MFS_dom"/>
</dbReference>
<feature type="transmembrane region" description="Helical" evidence="7">
    <location>
        <begin position="179"/>
        <end position="199"/>
    </location>
</feature>
<feature type="transmembrane region" description="Helical" evidence="7">
    <location>
        <begin position="369"/>
        <end position="395"/>
    </location>
</feature>
<comment type="subcellular location">
    <subcellularLocation>
        <location evidence="1">Membrane</location>
        <topology evidence="1">Multi-pass membrane protein</topology>
    </subcellularLocation>
</comment>
<reference evidence="9" key="1">
    <citation type="submission" date="2018-02" db="EMBL/GenBank/DDBJ databases">
        <title>Biosynthetic Pathway for Furanosteroid Demethoxyviridin and Identification of an Unusual Pregnane Side-chain Cleavage.</title>
        <authorList>
            <person name="Wang G.-Q."/>
            <person name="Chen G.-D."/>
            <person name="Qin S.-Y."/>
            <person name="Hu D."/>
            <person name="Awakawa T."/>
            <person name="Li S.-Y."/>
            <person name="Lv J.-M."/>
            <person name="Wang C.-X."/>
            <person name="Yao X.-S."/>
            <person name="Abe I."/>
            <person name="Gao H."/>
        </authorList>
    </citation>
    <scope>NUCLEOTIDE SEQUENCE</scope>
    <source>
        <strain evidence="9">JNvid</strain>
    </source>
</reference>
<evidence type="ECO:0000256" key="6">
    <source>
        <dbReference type="SAM" id="MobiDB-lite"/>
    </source>
</evidence>
<accession>A0A2R4QEY4</accession>
<feature type="region of interest" description="Disordered" evidence="6">
    <location>
        <begin position="211"/>
        <end position="234"/>
    </location>
</feature>
<sequence length="486" mass="51117">MRASKDKPYGLDWRSRKSFIVSTVGVALFTDLFLYGLVVPALPFILADRFDLSPDQIQGHVSNLLTAYAGASVAASPIAGVITDRLGSRRVPFLVGVASLFGATLLLLVGRTIPVLLVARVLQGISAAIVWATGMALLLETVGPENLGKSIGTIFGFITFGTLAAPITGGILYEKGGNAALFGVALSLLAIDFIMRLLVIEVKAARRYQPPVESTTDVGDTPPNDSQRRIATEEQDHGVCESSPLLQDQNKAEDPYKLPSSLPRIVHAIPILSCLRNPRLIAALLIALAQGVLVGSIDATVPMVSQENYGFTSLQAGLMFLPIGIANLIFGPILGWCVDRFGTKRIAVLVYAYLVPVLISFRLARPGGIAAIAGYASLLALAGIGLAGMGAPALVEAGTVVHMYHQANPEFYGELGPYAQLYSLSNIAFSLGLAVGPPLGGGLRQAIGYGNMNAVLAGICAVTAIVCYFSLGNKPRTSETSDQNGI</sequence>
<evidence type="ECO:0000313" key="9">
    <source>
        <dbReference type="EMBL" id="AVY05509.1"/>
    </source>
</evidence>
<keyword evidence="3 7" id="KW-0812">Transmembrane</keyword>
<dbReference type="Pfam" id="PF07690">
    <property type="entry name" value="MFS_1"/>
    <property type="match status" value="1"/>
</dbReference>
<keyword evidence="4 7" id="KW-1133">Transmembrane helix</keyword>
<feature type="domain" description="Major facilitator superfamily (MFS) profile" evidence="8">
    <location>
        <begin position="20"/>
        <end position="475"/>
    </location>
</feature>
<feature type="transmembrane region" description="Helical" evidence="7">
    <location>
        <begin position="65"/>
        <end position="84"/>
    </location>
</feature>
<evidence type="ECO:0000256" key="1">
    <source>
        <dbReference type="ARBA" id="ARBA00004141"/>
    </source>
</evidence>
<feature type="transmembrane region" description="Helical" evidence="7">
    <location>
        <begin position="447"/>
        <end position="471"/>
    </location>
</feature>
<feature type="transmembrane region" description="Helical" evidence="7">
    <location>
        <begin position="345"/>
        <end position="363"/>
    </location>
</feature>
<evidence type="ECO:0000256" key="2">
    <source>
        <dbReference type="ARBA" id="ARBA00022448"/>
    </source>
</evidence>
<dbReference type="PROSITE" id="PS50850">
    <property type="entry name" value="MFS"/>
    <property type="match status" value="1"/>
</dbReference>
<feature type="transmembrane region" description="Helical" evidence="7">
    <location>
        <begin position="115"/>
        <end position="139"/>
    </location>
</feature>
<evidence type="ECO:0000256" key="3">
    <source>
        <dbReference type="ARBA" id="ARBA00022692"/>
    </source>
</evidence>
<dbReference type="EMBL" id="MG886384">
    <property type="protein sequence ID" value="AVY05509.1"/>
    <property type="molecule type" value="Genomic_DNA"/>
</dbReference>